<reference evidence="3" key="1">
    <citation type="submission" date="2021-02" db="EMBL/GenBank/DDBJ databases">
        <authorList>
            <person name="Syme A R."/>
            <person name="Syme A R."/>
            <person name="Moolhuijzen P."/>
        </authorList>
    </citation>
    <scope>NUCLEOTIDE SEQUENCE</scope>
    <source>
        <strain evidence="3">W1-1</strain>
    </source>
</reference>
<sequence length="444" mass="50793">MSYKKEYTLDDFRDNAQDKFPDQFPLIANITAYKFEKISYTNGDGVGQQADMLSIGHYYKKSCGPTVWAHTQGLCIQYYYGKSSDVCAPVPDAHRTRIYYHEPFKLMGSTQGCAESKRNLTVGRKYEQAVFDTVVYFVFLLTGHLMLVSTDAGTDMLDNLRFACMNLAHKLNTPEQTRRHTSGPCPTTITSLMEASNTVAPRSKHSRSSSPTGMSTHKRTRLGSHSPSLESSSPQISRRSAILDQASNYNTVLDTPLTDKVKDQEEELQVLRARLDAKGMAYNMMKSKYKQEKARRQAAEAENETWKHKSSEMEEWLQQSQDRRKLEASRGTLRGQVRAIKARIRNEIINAASPRETTQKQDAPNSIKPESDSDEEETYIASLQAVVFFWKTLRSDIDHEYERRILQAKEGRQMKLTKPQRDEIYLAIIEDIETTTQIQIRPRE</sequence>
<accession>A0A6S6WAR2</accession>
<dbReference type="Proteomes" id="UP000472372">
    <property type="component" value="Chromosome 8"/>
</dbReference>
<evidence type="ECO:0000256" key="1">
    <source>
        <dbReference type="SAM" id="Coils"/>
    </source>
</evidence>
<feature type="coiled-coil region" evidence="1">
    <location>
        <begin position="282"/>
        <end position="309"/>
    </location>
</feature>
<feature type="region of interest" description="Disordered" evidence="2">
    <location>
        <begin position="194"/>
        <end position="238"/>
    </location>
</feature>
<proteinExistence type="predicted"/>
<protein>
    <submittedName>
        <fullName evidence="3">Uncharacterized protein</fullName>
    </submittedName>
</protein>
<evidence type="ECO:0000256" key="2">
    <source>
        <dbReference type="SAM" id="MobiDB-lite"/>
    </source>
</evidence>
<name>A0A6S6WAR2_9PLEO</name>
<evidence type="ECO:0000313" key="4">
    <source>
        <dbReference type="Proteomes" id="UP000472372"/>
    </source>
</evidence>
<organism evidence="3 4">
    <name type="scientific">Pyrenophora teres f. teres</name>
    <dbReference type="NCBI Taxonomy" id="97479"/>
    <lineage>
        <taxon>Eukaryota</taxon>
        <taxon>Fungi</taxon>
        <taxon>Dikarya</taxon>
        <taxon>Ascomycota</taxon>
        <taxon>Pezizomycotina</taxon>
        <taxon>Dothideomycetes</taxon>
        <taxon>Pleosporomycetidae</taxon>
        <taxon>Pleosporales</taxon>
        <taxon>Pleosporineae</taxon>
        <taxon>Pleosporaceae</taxon>
        <taxon>Pyrenophora</taxon>
    </lineage>
</organism>
<gene>
    <name evidence="3" type="ORF">PTTW11_08838</name>
</gene>
<dbReference type="EMBL" id="HG992984">
    <property type="protein sequence ID" value="CAE7201391.1"/>
    <property type="molecule type" value="Genomic_DNA"/>
</dbReference>
<dbReference type="AlphaFoldDB" id="A0A6S6WAR2"/>
<feature type="region of interest" description="Disordered" evidence="2">
    <location>
        <begin position="349"/>
        <end position="376"/>
    </location>
</feature>
<evidence type="ECO:0000313" key="3">
    <source>
        <dbReference type="EMBL" id="CAE7201391.1"/>
    </source>
</evidence>
<keyword evidence="1" id="KW-0175">Coiled coil</keyword>
<feature type="compositionally biased region" description="Low complexity" evidence="2">
    <location>
        <begin position="224"/>
        <end position="238"/>
    </location>
</feature>